<feature type="transmembrane region" description="Helical" evidence="2">
    <location>
        <begin position="9"/>
        <end position="29"/>
    </location>
</feature>
<keyword evidence="2" id="KW-1133">Transmembrane helix</keyword>
<proteinExistence type="inferred from homology"/>
<dbReference type="InterPro" id="IPR029052">
    <property type="entry name" value="Metallo-depent_PP-like"/>
</dbReference>
<dbReference type="SMART" id="SM00854">
    <property type="entry name" value="PGA_cap"/>
    <property type="match status" value="1"/>
</dbReference>
<dbReference type="Pfam" id="PF09587">
    <property type="entry name" value="PGA_cap"/>
    <property type="match status" value="1"/>
</dbReference>
<evidence type="ECO:0000313" key="4">
    <source>
        <dbReference type="EMBL" id="PST36696.1"/>
    </source>
</evidence>
<feature type="domain" description="Capsule synthesis protein CapA" evidence="3">
    <location>
        <begin position="53"/>
        <end position="300"/>
    </location>
</feature>
<dbReference type="PANTHER" id="PTHR33393:SF12">
    <property type="entry name" value="CAPSULE BIOSYNTHESIS PROTEIN CAPA"/>
    <property type="match status" value="1"/>
</dbReference>
<protein>
    <recommendedName>
        <fullName evidence="3">Capsule synthesis protein CapA domain-containing protein</fullName>
    </recommendedName>
</protein>
<organism evidence="4 5">
    <name type="scientific">Faecalibacillus faecis</name>
    <dbReference type="NCBI Taxonomy" id="1982628"/>
    <lineage>
        <taxon>Bacteria</taxon>
        <taxon>Bacillati</taxon>
        <taxon>Bacillota</taxon>
        <taxon>Erysipelotrichia</taxon>
        <taxon>Erysipelotrichales</taxon>
        <taxon>Coprobacillaceae</taxon>
        <taxon>Faecalibacillus</taxon>
    </lineage>
</organism>
<dbReference type="InterPro" id="IPR019079">
    <property type="entry name" value="Capsule_synth_CapA"/>
</dbReference>
<evidence type="ECO:0000256" key="1">
    <source>
        <dbReference type="ARBA" id="ARBA00005662"/>
    </source>
</evidence>
<evidence type="ECO:0000259" key="3">
    <source>
        <dbReference type="SMART" id="SM00854"/>
    </source>
</evidence>
<evidence type="ECO:0000256" key="2">
    <source>
        <dbReference type="SAM" id="Phobius"/>
    </source>
</evidence>
<keyword evidence="5" id="KW-1185">Reference proteome</keyword>
<dbReference type="Proteomes" id="UP000241201">
    <property type="component" value="Unassembled WGS sequence"/>
</dbReference>
<dbReference type="AlphaFoldDB" id="A0A2T3FN47"/>
<dbReference type="RefSeq" id="WP_106988740.1">
    <property type="nucleotide sequence ID" value="NZ_DBGDQT010000017.1"/>
</dbReference>
<accession>A0A2T3FN47</accession>
<gene>
    <name evidence="4" type="ORF">C7U55_11825</name>
</gene>
<comment type="caution">
    <text evidence="4">The sequence shown here is derived from an EMBL/GenBank/DDBJ whole genome shotgun (WGS) entry which is preliminary data.</text>
</comment>
<name>A0A2T3FN47_9FIRM</name>
<keyword evidence="2" id="KW-0472">Membrane</keyword>
<dbReference type="EMBL" id="PYLP01000022">
    <property type="protein sequence ID" value="PST36696.1"/>
    <property type="molecule type" value="Genomic_DNA"/>
</dbReference>
<reference evidence="5" key="1">
    <citation type="submission" date="2018-03" db="EMBL/GenBank/DDBJ databases">
        <title>Lachnoclostridium SNUG30370 gen.nov., sp.nov., isolated from human faeces.</title>
        <authorList>
            <person name="Seo B."/>
            <person name="Jeon K."/>
            <person name="Ko G."/>
        </authorList>
    </citation>
    <scope>NUCLEOTIDE SEQUENCE [LARGE SCALE GENOMIC DNA]</scope>
    <source>
        <strain evidence="5">SNUG30370</strain>
    </source>
</reference>
<dbReference type="Gene3D" id="3.60.21.10">
    <property type="match status" value="1"/>
</dbReference>
<dbReference type="GeneID" id="77471772"/>
<keyword evidence="2" id="KW-0812">Transmembrane</keyword>
<dbReference type="InterPro" id="IPR052169">
    <property type="entry name" value="CW_Biosynth-Accessory"/>
</dbReference>
<dbReference type="CDD" id="cd07381">
    <property type="entry name" value="MPP_CapA"/>
    <property type="match status" value="1"/>
</dbReference>
<comment type="similarity">
    <text evidence="1">Belongs to the CapA family.</text>
</comment>
<dbReference type="SUPFAM" id="SSF56300">
    <property type="entry name" value="Metallo-dependent phosphatases"/>
    <property type="match status" value="1"/>
</dbReference>
<evidence type="ECO:0000313" key="5">
    <source>
        <dbReference type="Proteomes" id="UP000241201"/>
    </source>
</evidence>
<sequence length="387" mass="44364">MKKYNKKKIILTTCVITFLIFTLCALISYDNSTIQPRTSIKKAKKHADDPTVSMVAVGDNIIHENVFKFARNGNTYNFKPCYQNVKKYISQHDLAYVNQETLIAGNQYGIKGYPNFNSPEALIEDLKDTGFNMVSGATNHSMDLGKDALISSAQLWKKQSNILFSGLYDSQEDRQTIRVIEKNGIRFSFLSYTFGVNEATKRQYRNQLQTYPYILGQLDKEQIKEDVEKAKEQSDVIIVACHWGKEDISQISDLQKEYAQYFADLGVDVVIGNHPHQIQPIEKINNTLVIYSLGNFLSTMKGVYNQLEGMISLDFVKKANNISIENITYIPLINHYNDDVVTIYPLQDYTQELASQHTILKNQPNIIEEFKTYIQETINNKDIKIKM</sequence>
<dbReference type="PANTHER" id="PTHR33393">
    <property type="entry name" value="POLYGLUTAMINE SYNTHESIS ACCESSORY PROTEIN RV0574C-RELATED"/>
    <property type="match status" value="1"/>
</dbReference>